<keyword evidence="1" id="KW-0472">Membrane</keyword>
<feature type="transmembrane region" description="Helical" evidence="1">
    <location>
        <begin position="50"/>
        <end position="67"/>
    </location>
</feature>
<sequence>MGKQTKKENNTLITAFSILLSLSVSGFVDRTIRDARWWFLSLRFRPRRTVELILQANGIISVLILAIRSKRSTIYTAALLWFLLAVASQIGLATLGLCYSVEDASKLALVVTPGPVLVPDMREIRTFSTVVAGIDYSSSGAQEYTANSYGSMSLTYGIDVPESAPSRGSLRLASDPRMFCDSQQCQYVFREKNTPPADLPEDADFQPTVVATDRKINSSGTCIRHPVIAGGNGDSTNITIDIGSGQNRTIQIPLAGGTNQTTYMTNTSVSCGAGCGVVTAFESSPTASWYYDCNVTVGAATNATQPAHQVSDHVRLLAAQGIALQGYAVLSFVDDSRSQYQSYPAETAFGLAAEGDADAMAMRMARFAMGVIAAAADSNNEVTVQGYPPVRGSRVKVDHWDYASLILLSAVMAQLVLSAVLACMSFKVIIPPEGLVGMAQLLKSMALETHVAQRGEAGEKPLREDSTCRFSSKGYCPDCKWIYRHKLVSEDGIHDLYMEHIPCGTIEETGYEKIRGGSNHEW</sequence>
<accession>A0ABR3W0D8</accession>
<dbReference type="EMBL" id="JAWRVE010000194">
    <property type="protein sequence ID" value="KAL1849885.1"/>
    <property type="molecule type" value="Genomic_DNA"/>
</dbReference>
<evidence type="ECO:0000313" key="2">
    <source>
        <dbReference type="EMBL" id="KAL1849885.1"/>
    </source>
</evidence>
<proteinExistence type="predicted"/>
<keyword evidence="1" id="KW-1133">Transmembrane helix</keyword>
<gene>
    <name evidence="2" type="ORF">Daus18300_013142</name>
</gene>
<organism evidence="2 3">
    <name type="scientific">Diaporthe australafricana</name>
    <dbReference type="NCBI Taxonomy" id="127596"/>
    <lineage>
        <taxon>Eukaryota</taxon>
        <taxon>Fungi</taxon>
        <taxon>Dikarya</taxon>
        <taxon>Ascomycota</taxon>
        <taxon>Pezizomycotina</taxon>
        <taxon>Sordariomycetes</taxon>
        <taxon>Sordariomycetidae</taxon>
        <taxon>Diaporthales</taxon>
        <taxon>Diaporthaceae</taxon>
        <taxon>Diaporthe</taxon>
    </lineage>
</organism>
<feature type="transmembrane region" description="Helical" evidence="1">
    <location>
        <begin position="74"/>
        <end position="97"/>
    </location>
</feature>
<comment type="caution">
    <text evidence="2">The sequence shown here is derived from an EMBL/GenBank/DDBJ whole genome shotgun (WGS) entry which is preliminary data.</text>
</comment>
<keyword evidence="3" id="KW-1185">Reference proteome</keyword>
<dbReference type="Proteomes" id="UP001583177">
    <property type="component" value="Unassembled WGS sequence"/>
</dbReference>
<protein>
    <submittedName>
        <fullName evidence="2">Uncharacterized protein</fullName>
    </submittedName>
</protein>
<name>A0ABR3W0D8_9PEZI</name>
<reference evidence="2 3" key="1">
    <citation type="journal article" date="2024" name="IMA Fungus">
        <title>IMA Genome - F19 : A genome assembly and annotation guide to empower mycologists, including annotated draft genome sequences of Ceratocystis pirilliformis, Diaporthe australafricana, Fusarium ophioides, Paecilomyces lecythidis, and Sporothrix stenoceras.</title>
        <authorList>
            <person name="Aylward J."/>
            <person name="Wilson A.M."/>
            <person name="Visagie C.M."/>
            <person name="Spraker J."/>
            <person name="Barnes I."/>
            <person name="Buitendag C."/>
            <person name="Ceriani C."/>
            <person name="Del Mar Angel L."/>
            <person name="du Plessis D."/>
            <person name="Fuchs T."/>
            <person name="Gasser K."/>
            <person name="Kramer D."/>
            <person name="Li W."/>
            <person name="Munsamy K."/>
            <person name="Piso A."/>
            <person name="Price J.L."/>
            <person name="Sonnekus B."/>
            <person name="Thomas C."/>
            <person name="van der Nest A."/>
            <person name="van Dijk A."/>
            <person name="van Heerden A."/>
            <person name="van Vuuren N."/>
            <person name="Yilmaz N."/>
            <person name="Duong T.A."/>
            <person name="van der Merwe N.A."/>
            <person name="Wingfield M.J."/>
            <person name="Wingfield B.D."/>
        </authorList>
    </citation>
    <scope>NUCLEOTIDE SEQUENCE [LARGE SCALE GENOMIC DNA]</scope>
    <source>
        <strain evidence="2 3">CMW 18300</strain>
    </source>
</reference>
<keyword evidence="1" id="KW-0812">Transmembrane</keyword>
<evidence type="ECO:0000313" key="3">
    <source>
        <dbReference type="Proteomes" id="UP001583177"/>
    </source>
</evidence>
<evidence type="ECO:0000256" key="1">
    <source>
        <dbReference type="SAM" id="Phobius"/>
    </source>
</evidence>